<dbReference type="OrthoDB" id="10378661at2759"/>
<protein>
    <submittedName>
        <fullName evidence="1">Uncharacterized protein</fullName>
    </submittedName>
</protein>
<dbReference type="Proteomes" id="UP000663193">
    <property type="component" value="Chromosome 12"/>
</dbReference>
<reference evidence="2" key="1">
    <citation type="journal article" date="2021" name="BMC Genomics">
        <title>Chromosome-level genome assembly and manually-curated proteome of model necrotroph Parastagonospora nodorum Sn15 reveals a genome-wide trove of candidate effector homologs, and redundancy of virulence-related functions within an accessory chromosome.</title>
        <authorList>
            <person name="Bertazzoni S."/>
            <person name="Jones D.A.B."/>
            <person name="Phan H.T."/>
            <person name="Tan K.-C."/>
            <person name="Hane J.K."/>
        </authorList>
    </citation>
    <scope>NUCLEOTIDE SEQUENCE [LARGE SCALE GENOMIC DNA]</scope>
    <source>
        <strain evidence="2">SN15 / ATCC MYA-4574 / FGSC 10173)</strain>
    </source>
</reference>
<proteinExistence type="predicted"/>
<dbReference type="AlphaFoldDB" id="A0A7U2I6K5"/>
<organism evidence="1 2">
    <name type="scientific">Phaeosphaeria nodorum (strain SN15 / ATCC MYA-4574 / FGSC 10173)</name>
    <name type="common">Glume blotch fungus</name>
    <name type="synonym">Parastagonospora nodorum</name>
    <dbReference type="NCBI Taxonomy" id="321614"/>
    <lineage>
        <taxon>Eukaryota</taxon>
        <taxon>Fungi</taxon>
        <taxon>Dikarya</taxon>
        <taxon>Ascomycota</taxon>
        <taxon>Pezizomycotina</taxon>
        <taxon>Dothideomycetes</taxon>
        <taxon>Pleosporomycetidae</taxon>
        <taxon>Pleosporales</taxon>
        <taxon>Pleosporineae</taxon>
        <taxon>Phaeosphaeriaceae</taxon>
        <taxon>Parastagonospora</taxon>
    </lineage>
</organism>
<evidence type="ECO:0000313" key="1">
    <source>
        <dbReference type="EMBL" id="QRD01248.1"/>
    </source>
</evidence>
<name>A0A7U2I6K5_PHANO</name>
<sequence length="99" mass="11574">MCPHNETCIKSRNRMSMISLEMASANLKPTSMYDHKTSEPVQEVSYNMKRFLSDRQDEHLIHEHTPSPDCSRREVLQRVMDKVDKLVVDGKEINSQQKK</sequence>
<accession>A0A7U2I6K5</accession>
<keyword evidence="2" id="KW-1185">Reference proteome</keyword>
<evidence type="ECO:0000313" key="2">
    <source>
        <dbReference type="Proteomes" id="UP000663193"/>
    </source>
</evidence>
<dbReference type="VEuPathDB" id="FungiDB:JI435_157120"/>
<dbReference type="EMBL" id="CP069034">
    <property type="protein sequence ID" value="QRD01248.1"/>
    <property type="molecule type" value="Genomic_DNA"/>
</dbReference>
<gene>
    <name evidence="1" type="ORF">JI435_157120</name>
</gene>